<accession>A0ABD6B895</accession>
<gene>
    <name evidence="2" type="ORF">ACFR9S_12265</name>
</gene>
<organism evidence="2 3">
    <name type="scientific">Halolamina salina</name>
    <dbReference type="NCBI Taxonomy" id="1220023"/>
    <lineage>
        <taxon>Archaea</taxon>
        <taxon>Methanobacteriati</taxon>
        <taxon>Methanobacteriota</taxon>
        <taxon>Stenosarchaea group</taxon>
        <taxon>Halobacteria</taxon>
        <taxon>Halobacteriales</taxon>
        <taxon>Haloferacaceae</taxon>
    </lineage>
</organism>
<name>A0ABD6B895_9EURY</name>
<keyword evidence="3" id="KW-1185">Reference proteome</keyword>
<keyword evidence="1" id="KW-0812">Transmembrane</keyword>
<keyword evidence="1" id="KW-0472">Membrane</keyword>
<protein>
    <submittedName>
        <fullName evidence="2">Uncharacterized protein</fullName>
    </submittedName>
</protein>
<dbReference type="EMBL" id="JBHUDH010000143">
    <property type="protein sequence ID" value="MFD1527059.1"/>
    <property type="molecule type" value="Genomic_DNA"/>
</dbReference>
<dbReference type="RefSeq" id="WP_379730426.1">
    <property type="nucleotide sequence ID" value="NZ_JBHSWZ010000003.1"/>
</dbReference>
<evidence type="ECO:0000313" key="2">
    <source>
        <dbReference type="EMBL" id="MFD1527059.1"/>
    </source>
</evidence>
<keyword evidence="1" id="KW-1133">Transmembrane helix</keyword>
<evidence type="ECO:0000256" key="1">
    <source>
        <dbReference type="SAM" id="Phobius"/>
    </source>
</evidence>
<proteinExistence type="predicted"/>
<feature type="transmembrane region" description="Helical" evidence="1">
    <location>
        <begin position="59"/>
        <end position="83"/>
    </location>
</feature>
<dbReference type="Proteomes" id="UP001597111">
    <property type="component" value="Unassembled WGS sequence"/>
</dbReference>
<feature type="transmembrane region" description="Helical" evidence="1">
    <location>
        <begin position="6"/>
        <end position="24"/>
    </location>
</feature>
<reference evidence="2 3" key="1">
    <citation type="journal article" date="2019" name="Int. J. Syst. Evol. Microbiol.">
        <title>The Global Catalogue of Microorganisms (GCM) 10K type strain sequencing project: providing services to taxonomists for standard genome sequencing and annotation.</title>
        <authorList>
            <consortium name="The Broad Institute Genomics Platform"/>
            <consortium name="The Broad Institute Genome Sequencing Center for Infectious Disease"/>
            <person name="Wu L."/>
            <person name="Ma J."/>
        </authorList>
    </citation>
    <scope>NUCLEOTIDE SEQUENCE [LARGE SCALE GENOMIC DNA]</scope>
    <source>
        <strain evidence="2 3">CGMCC 1.12285</strain>
    </source>
</reference>
<dbReference type="AlphaFoldDB" id="A0ABD6B895"/>
<sequence length="97" mass="10015">MSKRDGGLALGIGGVFAAGADLLINGGGALMLALDFFLNQSGLIYMVTARLAAAAPNVAWLPVGLFSSLSTAIALVTAVYGLYRIAKNLNERRNSNS</sequence>
<evidence type="ECO:0000313" key="3">
    <source>
        <dbReference type="Proteomes" id="UP001597111"/>
    </source>
</evidence>
<comment type="caution">
    <text evidence="2">The sequence shown here is derived from an EMBL/GenBank/DDBJ whole genome shotgun (WGS) entry which is preliminary data.</text>
</comment>